<reference evidence="11" key="2">
    <citation type="submission" date="2014-03" db="EMBL/GenBank/DDBJ databases">
        <title>The whipworm genome and dual-species transcriptomics of an intimate host-pathogen interaction.</title>
        <authorList>
            <person name="Foth B.J."/>
            <person name="Tsai I.J."/>
            <person name="Reid A.J."/>
            <person name="Bancroft A.J."/>
            <person name="Nichol S."/>
            <person name="Tracey A."/>
            <person name="Holroyd N."/>
            <person name="Cotton J.A."/>
            <person name="Stanley E.J."/>
            <person name="Zarowiecki M."/>
            <person name="Liu J.Z."/>
            <person name="Huckvale T."/>
            <person name="Cooper P.J."/>
            <person name="Grencis R.K."/>
            <person name="Berriman M."/>
        </authorList>
    </citation>
    <scope>NUCLEOTIDE SEQUENCE [LARGE SCALE GENOMIC DNA]</scope>
</reference>
<dbReference type="Pfam" id="PF00300">
    <property type="entry name" value="His_Phos_1"/>
    <property type="match status" value="1"/>
</dbReference>
<dbReference type="Gene3D" id="3.40.50.1240">
    <property type="entry name" value="Phosphoglycerate mutase-like"/>
    <property type="match status" value="1"/>
</dbReference>
<evidence type="ECO:0000256" key="4">
    <source>
        <dbReference type="ARBA" id="ARBA00022787"/>
    </source>
</evidence>
<comment type="catalytic activity">
    <reaction evidence="9">
        <text>O-phospho-L-seryl-[protein] + H2O = L-seryl-[protein] + phosphate</text>
        <dbReference type="Rhea" id="RHEA:20629"/>
        <dbReference type="Rhea" id="RHEA-COMP:9863"/>
        <dbReference type="Rhea" id="RHEA-COMP:11604"/>
        <dbReference type="ChEBI" id="CHEBI:15377"/>
        <dbReference type="ChEBI" id="CHEBI:29999"/>
        <dbReference type="ChEBI" id="CHEBI:43474"/>
        <dbReference type="ChEBI" id="CHEBI:83421"/>
        <dbReference type="EC" id="3.1.3.16"/>
    </reaction>
</comment>
<evidence type="ECO:0000256" key="8">
    <source>
        <dbReference type="ARBA" id="ARBA00042520"/>
    </source>
</evidence>
<dbReference type="SUPFAM" id="SSF53254">
    <property type="entry name" value="Phosphoglycerate mutase-like"/>
    <property type="match status" value="1"/>
</dbReference>
<evidence type="ECO:0000256" key="2">
    <source>
        <dbReference type="ARBA" id="ARBA00006717"/>
    </source>
</evidence>
<dbReference type="InterPro" id="IPR029033">
    <property type="entry name" value="His_PPase_superfam"/>
</dbReference>
<name>A0A077ZH69_TRITR</name>
<evidence type="ECO:0000256" key="3">
    <source>
        <dbReference type="ARBA" id="ARBA00013081"/>
    </source>
</evidence>
<evidence type="ECO:0000256" key="6">
    <source>
        <dbReference type="ARBA" id="ARBA00039765"/>
    </source>
</evidence>
<reference evidence="11" key="1">
    <citation type="submission" date="2014-01" db="EMBL/GenBank/DDBJ databases">
        <authorList>
            <person name="Aslett M."/>
        </authorList>
    </citation>
    <scope>NUCLEOTIDE SEQUENCE</scope>
</reference>
<keyword evidence="4" id="KW-0496">Mitochondrion</keyword>
<comment type="similarity">
    <text evidence="2">Belongs to the phosphoglycerate mutase family. BPG-dependent PGAM subfamily.</text>
</comment>
<evidence type="ECO:0000313" key="12">
    <source>
        <dbReference type="Proteomes" id="UP000030665"/>
    </source>
</evidence>
<evidence type="ECO:0000313" key="11">
    <source>
        <dbReference type="EMBL" id="CDW58005.1"/>
    </source>
</evidence>
<dbReference type="GO" id="GO:0005741">
    <property type="term" value="C:mitochondrial outer membrane"/>
    <property type="evidence" value="ECO:0007669"/>
    <property type="project" value="UniProtKB-SubCell"/>
</dbReference>
<dbReference type="InterPro" id="IPR051021">
    <property type="entry name" value="Mito_Ser/Thr_phosphatase"/>
</dbReference>
<dbReference type="InterPro" id="IPR013078">
    <property type="entry name" value="His_Pase_superF_clade-1"/>
</dbReference>
<gene>
    <name evidence="11" type="ORF">TTRE_0000630601</name>
</gene>
<keyword evidence="4" id="KW-1000">Mitochondrion outer membrane</keyword>
<dbReference type="GO" id="GO:0090141">
    <property type="term" value="P:positive regulation of mitochondrial fission"/>
    <property type="evidence" value="ECO:0007669"/>
    <property type="project" value="TreeGrafter"/>
</dbReference>
<protein>
    <recommendedName>
        <fullName evidence="6">Serine/threonine-protein phosphatase PGAM5, mitochondrial</fullName>
        <ecNumber evidence="3">3.1.3.16</ecNumber>
    </recommendedName>
    <alternativeName>
        <fullName evidence="8">Phosphoglycerate mutase family member 5 homolog</fullName>
    </alternativeName>
    <alternativeName>
        <fullName evidence="7">Serine/threonine-protein phosphatase Pgam5, mitochondrial</fullName>
    </alternativeName>
</protein>
<accession>A0A077ZH69</accession>
<evidence type="ECO:0000256" key="9">
    <source>
        <dbReference type="ARBA" id="ARBA00047761"/>
    </source>
</evidence>
<evidence type="ECO:0000256" key="10">
    <source>
        <dbReference type="ARBA" id="ARBA00048336"/>
    </source>
</evidence>
<keyword evidence="5" id="KW-0378">Hydrolase</keyword>
<keyword evidence="4" id="KW-0472">Membrane</keyword>
<dbReference type="GO" id="GO:0004722">
    <property type="term" value="F:protein serine/threonine phosphatase activity"/>
    <property type="evidence" value="ECO:0007669"/>
    <property type="project" value="UniProtKB-EC"/>
</dbReference>
<comment type="subcellular location">
    <subcellularLocation>
        <location evidence="1">Mitochondrion outer membrane</location>
    </subcellularLocation>
</comment>
<organism evidence="11 12">
    <name type="scientific">Trichuris trichiura</name>
    <name type="common">Whipworm</name>
    <name type="synonym">Trichocephalus trichiurus</name>
    <dbReference type="NCBI Taxonomy" id="36087"/>
    <lineage>
        <taxon>Eukaryota</taxon>
        <taxon>Metazoa</taxon>
        <taxon>Ecdysozoa</taxon>
        <taxon>Nematoda</taxon>
        <taxon>Enoplea</taxon>
        <taxon>Dorylaimia</taxon>
        <taxon>Trichinellida</taxon>
        <taxon>Trichuridae</taxon>
        <taxon>Trichuris</taxon>
    </lineage>
</organism>
<dbReference type="OrthoDB" id="2118094at2759"/>
<dbReference type="PANTHER" id="PTHR20935">
    <property type="entry name" value="PHOSPHOGLYCERATE MUTASE-RELATED"/>
    <property type="match status" value="1"/>
</dbReference>
<dbReference type="SMART" id="SM00855">
    <property type="entry name" value="PGAM"/>
    <property type="match status" value="1"/>
</dbReference>
<dbReference type="STRING" id="36087.A0A077ZH69"/>
<sequence length="268" mass="31166">MFRRAPVLVSLLAAASKTNDDSFWRKSSVEPSISQDFFSWDPNWDKRDPEASFQSDKLYEQNRKHIDLADNKTKKNSISRNLFFVRHGEYYTDGKDKKLTDLGRKQAELCAERLFNLGFHFTRFVSSEKQRAVETANIMSQFMKPDDKFQYDSLLNEGCPVRPDPNDVEIRSFSQSSPNYGPRIEAAFRRYFYRPTTDQTADSYEIFVCHANVIRYFVCRALQIQSSAWRRMSIANCSITWIKISQSGRVNLRSLGDTGFMPANMITY</sequence>
<evidence type="ECO:0000256" key="7">
    <source>
        <dbReference type="ARBA" id="ARBA00040722"/>
    </source>
</evidence>
<dbReference type="EMBL" id="HG806250">
    <property type="protein sequence ID" value="CDW58005.1"/>
    <property type="molecule type" value="Genomic_DNA"/>
</dbReference>
<proteinExistence type="inferred from homology"/>
<evidence type="ECO:0000256" key="1">
    <source>
        <dbReference type="ARBA" id="ARBA00004294"/>
    </source>
</evidence>
<dbReference type="EC" id="3.1.3.16" evidence="3"/>
<dbReference type="CDD" id="cd07067">
    <property type="entry name" value="HP_PGM_like"/>
    <property type="match status" value="1"/>
</dbReference>
<dbReference type="PANTHER" id="PTHR20935:SF0">
    <property type="entry name" value="SERINE_THREONINE-PROTEIN PHOSPHATASE PGAM5, MITOCHONDRIAL"/>
    <property type="match status" value="1"/>
</dbReference>
<comment type="catalytic activity">
    <reaction evidence="10">
        <text>O-phospho-L-threonyl-[protein] + H2O = L-threonyl-[protein] + phosphate</text>
        <dbReference type="Rhea" id="RHEA:47004"/>
        <dbReference type="Rhea" id="RHEA-COMP:11060"/>
        <dbReference type="Rhea" id="RHEA-COMP:11605"/>
        <dbReference type="ChEBI" id="CHEBI:15377"/>
        <dbReference type="ChEBI" id="CHEBI:30013"/>
        <dbReference type="ChEBI" id="CHEBI:43474"/>
        <dbReference type="ChEBI" id="CHEBI:61977"/>
        <dbReference type="EC" id="3.1.3.16"/>
    </reaction>
</comment>
<evidence type="ECO:0000256" key="5">
    <source>
        <dbReference type="ARBA" id="ARBA00022801"/>
    </source>
</evidence>
<keyword evidence="12" id="KW-1185">Reference proteome</keyword>
<dbReference type="Proteomes" id="UP000030665">
    <property type="component" value="Unassembled WGS sequence"/>
</dbReference>
<dbReference type="AlphaFoldDB" id="A0A077ZH69"/>